<accession>A0A8D8CXX6</accession>
<organism evidence="1">
    <name type="scientific">Culex pipiens</name>
    <name type="common">House mosquito</name>
    <dbReference type="NCBI Taxonomy" id="7175"/>
    <lineage>
        <taxon>Eukaryota</taxon>
        <taxon>Metazoa</taxon>
        <taxon>Ecdysozoa</taxon>
        <taxon>Arthropoda</taxon>
        <taxon>Hexapoda</taxon>
        <taxon>Insecta</taxon>
        <taxon>Pterygota</taxon>
        <taxon>Neoptera</taxon>
        <taxon>Endopterygota</taxon>
        <taxon>Diptera</taxon>
        <taxon>Nematocera</taxon>
        <taxon>Culicoidea</taxon>
        <taxon>Culicidae</taxon>
        <taxon>Culicinae</taxon>
        <taxon>Culicini</taxon>
        <taxon>Culex</taxon>
        <taxon>Culex</taxon>
    </lineage>
</organism>
<dbReference type="EMBL" id="HBUE01142241">
    <property type="protein sequence ID" value="CAG6501333.1"/>
    <property type="molecule type" value="Transcribed_RNA"/>
</dbReference>
<proteinExistence type="predicted"/>
<evidence type="ECO:0000313" key="1">
    <source>
        <dbReference type="EMBL" id="CAG6501333.1"/>
    </source>
</evidence>
<protein>
    <submittedName>
        <fullName evidence="1">(northern house mosquito) hypothetical protein</fullName>
    </submittedName>
</protein>
<sequence length="186" mass="21340">MLLTRELTLYGYAKEPLEKKWGLRPKMIYWLYTCIVRPRTTYASLVWWPKVKLKNAQYKLAKLQRLATISITGAMHSTSSAALNSLLNLLPLHKFIELEACKSALLMNRSTKIQEKDLTGHLEVLKNFNLNPALNSIVDWMPTKANYNIPFTVDAKSRYEWDNGGPNLRPGSIEFYTDGSKMNNNT</sequence>
<dbReference type="AlphaFoldDB" id="A0A8D8CXX6"/>
<reference evidence="1" key="1">
    <citation type="submission" date="2021-05" db="EMBL/GenBank/DDBJ databases">
        <authorList>
            <person name="Alioto T."/>
            <person name="Alioto T."/>
            <person name="Gomez Garrido J."/>
        </authorList>
    </citation>
    <scope>NUCLEOTIDE SEQUENCE</scope>
</reference>
<name>A0A8D8CXX6_CULPI</name>